<dbReference type="SUPFAM" id="SSF55383">
    <property type="entry name" value="Copper amine oxidase, domain N"/>
    <property type="match status" value="1"/>
</dbReference>
<name>B2A2E0_NATTJ</name>
<feature type="region of interest" description="Disordered" evidence="1">
    <location>
        <begin position="225"/>
        <end position="245"/>
    </location>
</feature>
<feature type="region of interest" description="Disordered" evidence="1">
    <location>
        <begin position="361"/>
        <end position="384"/>
    </location>
</feature>
<dbReference type="HOGENOM" id="CLU_037735_0_0_9"/>
<evidence type="ECO:0000256" key="2">
    <source>
        <dbReference type="SAM" id="SignalP"/>
    </source>
</evidence>
<dbReference type="EMBL" id="CP001034">
    <property type="protein sequence ID" value="ACB86246.1"/>
    <property type="molecule type" value="Genomic_DNA"/>
</dbReference>
<dbReference type="eggNOG" id="COG4632">
    <property type="taxonomic scope" value="Bacteria"/>
</dbReference>
<dbReference type="InParanoid" id="B2A2E0"/>
<dbReference type="Pfam" id="PF09992">
    <property type="entry name" value="NAGPA"/>
    <property type="match status" value="1"/>
</dbReference>
<protein>
    <submittedName>
        <fullName evidence="5">Copper amine oxidase domain protein</fullName>
    </submittedName>
</protein>
<evidence type="ECO:0000313" key="5">
    <source>
        <dbReference type="EMBL" id="ACB86246.1"/>
    </source>
</evidence>
<dbReference type="InterPro" id="IPR036582">
    <property type="entry name" value="Mao_N_sf"/>
</dbReference>
<evidence type="ECO:0000259" key="4">
    <source>
        <dbReference type="Pfam" id="PF09992"/>
    </source>
</evidence>
<reference evidence="5 6" key="2">
    <citation type="journal article" date="2011" name="J. Bacteriol.">
        <title>Complete genome sequence of the anaerobic, halophilic alkalithermophile Natranaerobius thermophilus JW/NM-WN-LF.</title>
        <authorList>
            <person name="Zhao B."/>
            <person name="Mesbah N.M."/>
            <person name="Dalin E."/>
            <person name="Goodwin L."/>
            <person name="Nolan M."/>
            <person name="Pitluck S."/>
            <person name="Chertkov O."/>
            <person name="Brettin T.S."/>
            <person name="Han J."/>
            <person name="Larimer F.W."/>
            <person name="Land M.L."/>
            <person name="Hauser L."/>
            <person name="Kyrpides N."/>
            <person name="Wiegel J."/>
        </authorList>
    </citation>
    <scope>NUCLEOTIDE SEQUENCE [LARGE SCALE GENOMIC DNA]</scope>
    <source>
        <strain evidence="6">ATCC BAA-1301 / DSM 18059 / JW/NM-WN-LF</strain>
    </source>
</reference>
<keyword evidence="6" id="KW-1185">Reference proteome</keyword>
<dbReference type="InterPro" id="IPR012854">
    <property type="entry name" value="Cu_amine_oxidase-like_N"/>
</dbReference>
<keyword evidence="2" id="KW-0732">Signal</keyword>
<feature type="chain" id="PRO_5002774830" evidence="2">
    <location>
        <begin position="28"/>
        <end position="514"/>
    </location>
</feature>
<organism evidence="5 6">
    <name type="scientific">Natranaerobius thermophilus (strain ATCC BAA-1301 / DSM 18059 / JW/NM-WN-LF)</name>
    <dbReference type="NCBI Taxonomy" id="457570"/>
    <lineage>
        <taxon>Bacteria</taxon>
        <taxon>Bacillati</taxon>
        <taxon>Bacillota</taxon>
        <taxon>Clostridia</taxon>
        <taxon>Natranaerobiales</taxon>
        <taxon>Natranaerobiaceae</taxon>
        <taxon>Natranaerobius</taxon>
    </lineage>
</organism>
<dbReference type="STRING" id="457570.Nther_2692"/>
<proteinExistence type="predicted"/>
<feature type="domain" description="Phosphodiester glycosidase" evidence="4">
    <location>
        <begin position="190"/>
        <end position="357"/>
    </location>
</feature>
<sequence>MSIFQRTVFLSLIIILLLSCLSSLAFASSDLTTKEDKLVETDRGDYRVNYIKIPLAGDYGFTTSYDEVGTVDSLSSHAQREDGIAAINGTFFDAYTSEDDERYPSGAIMKDGQLLHLMGFGSTFAVKSDDGIKNIKDLDVSRMRFGLNLVIEDRDIRIGRINHPSDNSNMIIAYTPEFSKDVIDEQGTKLVVENNRIVEFTDGPAEIPENGFVVELGTQQAVSQLPENYSPGDKAKLKPSVSDEDREEPIEIEDFIHMVGAGPKLVNNGREDVDLEKDQMTGERHTIKARRSFIGYNDNEVIMGTVDGANHEDTAAICVELGLTEAMALDGGASSGLYYEGDYITRPGREISNALVVNNISEPEDPGMSPSDGGPGSGVGRSSILELEPGNYTVKKFDSNRSEQSKKGSWELDSAPIIRDGRTLMPLRGVIDKLGASLDWDNSSQEVTIKDDGVEVKLTIGETTAKVNGESKIMEISPIIEDSRTLIPLRYANELLGHNVDWISGEEVIEIRTK</sequence>
<evidence type="ECO:0000313" key="6">
    <source>
        <dbReference type="Proteomes" id="UP000001683"/>
    </source>
</evidence>
<reference evidence="5 6" key="1">
    <citation type="submission" date="2008-04" db="EMBL/GenBank/DDBJ databases">
        <title>Complete sequence of chromosome of Natranaerobius thermophilus JW/NM-WN-LF.</title>
        <authorList>
            <consortium name="US DOE Joint Genome Institute"/>
            <person name="Copeland A."/>
            <person name="Lucas S."/>
            <person name="Lapidus A."/>
            <person name="Glavina del Rio T."/>
            <person name="Dalin E."/>
            <person name="Tice H."/>
            <person name="Bruce D."/>
            <person name="Goodwin L."/>
            <person name="Pitluck S."/>
            <person name="Chertkov O."/>
            <person name="Brettin T."/>
            <person name="Detter J.C."/>
            <person name="Han C."/>
            <person name="Kuske C.R."/>
            <person name="Schmutz J."/>
            <person name="Larimer F."/>
            <person name="Land M."/>
            <person name="Hauser L."/>
            <person name="Kyrpides N."/>
            <person name="Lykidis A."/>
            <person name="Mesbah N.M."/>
            <person name="Wiegel J."/>
        </authorList>
    </citation>
    <scope>NUCLEOTIDE SEQUENCE [LARGE SCALE GENOMIC DNA]</scope>
    <source>
        <strain evidence="6">ATCC BAA-1301 / DSM 18059 / JW/NM-WN-LF</strain>
    </source>
</reference>
<dbReference type="Proteomes" id="UP000001683">
    <property type="component" value="Chromosome"/>
</dbReference>
<dbReference type="PANTHER" id="PTHR40446">
    <property type="entry name" value="N-ACETYLGLUCOSAMINE-1-PHOSPHODIESTER ALPHA-N-ACETYLGLUCOSAMINIDASE"/>
    <property type="match status" value="1"/>
</dbReference>
<feature type="signal peptide" evidence="2">
    <location>
        <begin position="1"/>
        <end position="27"/>
    </location>
</feature>
<dbReference type="RefSeq" id="WP_012449083.1">
    <property type="nucleotide sequence ID" value="NC_010718.1"/>
</dbReference>
<dbReference type="InterPro" id="IPR018711">
    <property type="entry name" value="NAGPA"/>
</dbReference>
<dbReference type="AlphaFoldDB" id="B2A2E0"/>
<dbReference type="OrthoDB" id="9809781at2"/>
<dbReference type="PANTHER" id="PTHR40446:SF2">
    <property type="entry name" value="N-ACETYLGLUCOSAMINE-1-PHOSPHODIESTER ALPHA-N-ACETYLGLUCOSAMINIDASE"/>
    <property type="match status" value="1"/>
</dbReference>
<accession>B2A2E0</accession>
<feature type="domain" description="Copper amine oxidase-like N-terminal" evidence="3">
    <location>
        <begin position="409"/>
        <end position="511"/>
    </location>
</feature>
<evidence type="ECO:0000259" key="3">
    <source>
        <dbReference type="Pfam" id="PF07833"/>
    </source>
</evidence>
<gene>
    <name evidence="5" type="ordered locus">Nther_2692</name>
</gene>
<dbReference type="PROSITE" id="PS51257">
    <property type="entry name" value="PROKAR_LIPOPROTEIN"/>
    <property type="match status" value="1"/>
</dbReference>
<dbReference type="KEGG" id="nth:Nther_2692"/>
<evidence type="ECO:0000256" key="1">
    <source>
        <dbReference type="SAM" id="MobiDB-lite"/>
    </source>
</evidence>
<dbReference type="Pfam" id="PF07833">
    <property type="entry name" value="Cu_amine_oxidN1"/>
    <property type="match status" value="1"/>
</dbReference>
<dbReference type="Gene3D" id="3.30.457.10">
    <property type="entry name" value="Copper amine oxidase-like, N-terminal domain"/>
    <property type="match status" value="1"/>
</dbReference>